<comment type="similarity">
    <text evidence="2 8">Belongs to the ATPase epsilon chain family.</text>
</comment>
<evidence type="ECO:0000256" key="6">
    <source>
        <dbReference type="ARBA" id="ARBA00023196"/>
    </source>
</evidence>
<dbReference type="SUPFAM" id="SSF51344">
    <property type="entry name" value="Epsilon subunit of F1F0-ATP synthase N-terminal domain"/>
    <property type="match status" value="1"/>
</dbReference>
<organism evidence="10 11">
    <name type="scientific">Cryobacterium breve</name>
    <dbReference type="NCBI Taxonomy" id="1259258"/>
    <lineage>
        <taxon>Bacteria</taxon>
        <taxon>Bacillati</taxon>
        <taxon>Actinomycetota</taxon>
        <taxon>Actinomycetes</taxon>
        <taxon>Micrococcales</taxon>
        <taxon>Microbacteriaceae</taxon>
        <taxon>Cryobacterium</taxon>
    </lineage>
</organism>
<evidence type="ECO:0000313" key="10">
    <source>
        <dbReference type="EMBL" id="TFC99242.1"/>
    </source>
</evidence>
<evidence type="ECO:0000256" key="7">
    <source>
        <dbReference type="ARBA" id="ARBA00023310"/>
    </source>
</evidence>
<dbReference type="EMBL" id="SOGJ01000015">
    <property type="protein sequence ID" value="TFC99242.1"/>
    <property type="molecule type" value="Genomic_DNA"/>
</dbReference>
<dbReference type="NCBIfam" id="TIGR01216">
    <property type="entry name" value="ATP_synt_epsi"/>
    <property type="match status" value="1"/>
</dbReference>
<comment type="subunit">
    <text evidence="8">F-type ATPases have 2 components, CF(1) - the catalytic core - and CF(0) - the membrane proton channel. CF(1) has five subunits: alpha(3), beta(3), gamma(1), delta(1), epsilon(1). CF(0) has three main subunits: a, b and c.</text>
</comment>
<gene>
    <name evidence="10" type="ORF">E3O65_06085</name>
</gene>
<keyword evidence="7 8" id="KW-0066">ATP synthesis</keyword>
<dbReference type="PANTHER" id="PTHR13822">
    <property type="entry name" value="ATP SYNTHASE DELTA/EPSILON CHAIN"/>
    <property type="match status" value="1"/>
</dbReference>
<dbReference type="InterPro" id="IPR036771">
    <property type="entry name" value="ATPsynth_dsu/esu_N"/>
</dbReference>
<reference evidence="10 11" key="1">
    <citation type="submission" date="2019-03" db="EMBL/GenBank/DDBJ databases">
        <title>Genomics of glacier-inhabiting Cryobacterium strains.</title>
        <authorList>
            <person name="Liu Q."/>
            <person name="Xin Y.-H."/>
        </authorList>
    </citation>
    <scope>NUCLEOTIDE SEQUENCE [LARGE SCALE GENOMIC DNA]</scope>
    <source>
        <strain evidence="10 11">TMT4-23</strain>
    </source>
</reference>
<evidence type="ECO:0000256" key="2">
    <source>
        <dbReference type="ARBA" id="ARBA00005712"/>
    </source>
</evidence>
<keyword evidence="4 8" id="KW-0406">Ion transport</keyword>
<accession>A0ABY2J2U1</accession>
<proteinExistence type="inferred from homology"/>
<dbReference type="RefSeq" id="WP_134362847.1">
    <property type="nucleotide sequence ID" value="NZ_SOGJ01000015.1"/>
</dbReference>
<evidence type="ECO:0000313" key="11">
    <source>
        <dbReference type="Proteomes" id="UP000298355"/>
    </source>
</evidence>
<keyword evidence="5" id="KW-0472">Membrane</keyword>
<sequence length="88" mass="8948">MAGAPLKVSVVAADHEVWSGEASMVVARTVEGQIGILPGHEPMLAILASGEVRVTLSGGEKVVAEAADGFLSVANNVVTIVARKAELV</sequence>
<name>A0ABY2J2U1_9MICO</name>
<feature type="domain" description="ATP synthase F1 complex delta/epsilon subunit N-terminal" evidence="9">
    <location>
        <begin position="6"/>
        <end position="85"/>
    </location>
</feature>
<dbReference type="Proteomes" id="UP000298355">
    <property type="component" value="Unassembled WGS sequence"/>
</dbReference>
<protein>
    <submittedName>
        <fullName evidence="10">F0F1 ATP synthase subunit epsilon</fullName>
    </submittedName>
</protein>
<evidence type="ECO:0000256" key="5">
    <source>
        <dbReference type="ARBA" id="ARBA00023136"/>
    </source>
</evidence>
<evidence type="ECO:0000256" key="3">
    <source>
        <dbReference type="ARBA" id="ARBA00022448"/>
    </source>
</evidence>
<evidence type="ECO:0000256" key="8">
    <source>
        <dbReference type="RuleBase" id="RU003656"/>
    </source>
</evidence>
<dbReference type="CDD" id="cd12152">
    <property type="entry name" value="F1-ATPase_delta"/>
    <property type="match status" value="1"/>
</dbReference>
<comment type="caution">
    <text evidence="10">The sequence shown here is derived from an EMBL/GenBank/DDBJ whole genome shotgun (WGS) entry which is preliminary data.</text>
</comment>
<dbReference type="InterPro" id="IPR020546">
    <property type="entry name" value="ATP_synth_F1_dsu/esu_N"/>
</dbReference>
<dbReference type="Pfam" id="PF02823">
    <property type="entry name" value="ATP-synt_DE_N"/>
    <property type="match status" value="1"/>
</dbReference>
<keyword evidence="11" id="KW-1185">Reference proteome</keyword>
<keyword evidence="6 8" id="KW-0139">CF(1)</keyword>
<comment type="subcellular location">
    <subcellularLocation>
        <location evidence="1">Cell membrane</location>
        <topology evidence="1">Peripheral membrane protein</topology>
    </subcellularLocation>
</comment>
<dbReference type="InterPro" id="IPR001469">
    <property type="entry name" value="ATP_synth_F1_dsu/esu"/>
</dbReference>
<evidence type="ECO:0000256" key="4">
    <source>
        <dbReference type="ARBA" id="ARBA00023065"/>
    </source>
</evidence>
<dbReference type="PANTHER" id="PTHR13822:SF10">
    <property type="entry name" value="ATP SYNTHASE EPSILON CHAIN, CHLOROPLASTIC"/>
    <property type="match status" value="1"/>
</dbReference>
<dbReference type="Gene3D" id="2.60.15.10">
    <property type="entry name" value="F0F1 ATP synthase delta/epsilon subunit, N-terminal"/>
    <property type="match status" value="1"/>
</dbReference>
<dbReference type="NCBIfam" id="NF009977">
    <property type="entry name" value="PRK13442.1"/>
    <property type="match status" value="1"/>
</dbReference>
<evidence type="ECO:0000259" key="9">
    <source>
        <dbReference type="Pfam" id="PF02823"/>
    </source>
</evidence>
<evidence type="ECO:0000256" key="1">
    <source>
        <dbReference type="ARBA" id="ARBA00004202"/>
    </source>
</evidence>
<keyword evidence="3 8" id="KW-0813">Transport</keyword>